<keyword evidence="1" id="KW-0418">Kinase</keyword>
<keyword evidence="1" id="KW-0808">Transferase</keyword>
<evidence type="ECO:0000313" key="3">
    <source>
        <dbReference type="EMBL" id="MBO2454456.1"/>
    </source>
</evidence>
<keyword evidence="4" id="KW-1185">Reference proteome</keyword>
<comment type="caution">
    <text evidence="3">The sequence shown here is derived from an EMBL/GenBank/DDBJ whole genome shotgun (WGS) entry which is preliminary data.</text>
</comment>
<keyword evidence="3" id="KW-0547">Nucleotide-binding</keyword>
<keyword evidence="1" id="KW-0723">Serine/threonine-protein kinase</keyword>
<dbReference type="EMBL" id="JAGEOJ010000026">
    <property type="protein sequence ID" value="MBO2454456.1"/>
    <property type="molecule type" value="Genomic_DNA"/>
</dbReference>
<dbReference type="SUPFAM" id="SSF55874">
    <property type="entry name" value="ATPase domain of HSP90 chaperone/DNA topoisomerase II/histidine kinase"/>
    <property type="match status" value="1"/>
</dbReference>
<dbReference type="CDD" id="cd16936">
    <property type="entry name" value="HATPase_RsbW-like"/>
    <property type="match status" value="1"/>
</dbReference>
<reference evidence="3" key="1">
    <citation type="submission" date="2021-03" db="EMBL/GenBank/DDBJ databases">
        <authorList>
            <person name="Kanchanasin P."/>
            <person name="Saeng-In P."/>
            <person name="Phongsopitanun W."/>
            <person name="Yuki M."/>
            <person name="Kudo T."/>
            <person name="Ohkuma M."/>
            <person name="Tanasupawat S."/>
        </authorList>
    </citation>
    <scope>NUCLEOTIDE SEQUENCE</scope>
    <source>
        <strain evidence="3">GKU 128</strain>
    </source>
</reference>
<evidence type="ECO:0000256" key="1">
    <source>
        <dbReference type="ARBA" id="ARBA00022527"/>
    </source>
</evidence>
<dbReference type="InterPro" id="IPR036890">
    <property type="entry name" value="HATPase_C_sf"/>
</dbReference>
<keyword evidence="3" id="KW-0067">ATP-binding</keyword>
<gene>
    <name evidence="3" type="ORF">J4573_45725</name>
</gene>
<accession>A0A939PTF7</accession>
<dbReference type="PANTHER" id="PTHR35526">
    <property type="entry name" value="ANTI-SIGMA-F FACTOR RSBW-RELATED"/>
    <property type="match status" value="1"/>
</dbReference>
<dbReference type="GO" id="GO:0004674">
    <property type="term" value="F:protein serine/threonine kinase activity"/>
    <property type="evidence" value="ECO:0007669"/>
    <property type="project" value="UniProtKB-KW"/>
</dbReference>
<protein>
    <submittedName>
        <fullName evidence="3">ATP-binding protein</fullName>
    </submittedName>
</protein>
<organism evidence="3 4">
    <name type="scientific">Actinomadura barringtoniae</name>
    <dbReference type="NCBI Taxonomy" id="1427535"/>
    <lineage>
        <taxon>Bacteria</taxon>
        <taxon>Bacillati</taxon>
        <taxon>Actinomycetota</taxon>
        <taxon>Actinomycetes</taxon>
        <taxon>Streptosporangiales</taxon>
        <taxon>Thermomonosporaceae</taxon>
        <taxon>Actinomadura</taxon>
    </lineage>
</organism>
<dbReference type="GO" id="GO:0005524">
    <property type="term" value="F:ATP binding"/>
    <property type="evidence" value="ECO:0007669"/>
    <property type="project" value="UniProtKB-KW"/>
</dbReference>
<evidence type="ECO:0000313" key="4">
    <source>
        <dbReference type="Proteomes" id="UP000669179"/>
    </source>
</evidence>
<proteinExistence type="predicted"/>
<name>A0A939PTF7_9ACTN</name>
<dbReference type="Proteomes" id="UP000669179">
    <property type="component" value="Unassembled WGS sequence"/>
</dbReference>
<evidence type="ECO:0000259" key="2">
    <source>
        <dbReference type="Pfam" id="PF13581"/>
    </source>
</evidence>
<dbReference type="RefSeq" id="WP_208262663.1">
    <property type="nucleotide sequence ID" value="NZ_JAGEOJ010000026.1"/>
</dbReference>
<dbReference type="InterPro" id="IPR050267">
    <property type="entry name" value="Anti-sigma-factor_SerPK"/>
</dbReference>
<feature type="domain" description="Histidine kinase/HSP90-like ATPase" evidence="2">
    <location>
        <begin position="13"/>
        <end position="124"/>
    </location>
</feature>
<dbReference type="AlphaFoldDB" id="A0A939PTF7"/>
<dbReference type="PANTHER" id="PTHR35526:SF3">
    <property type="entry name" value="ANTI-SIGMA-F FACTOR RSBW"/>
    <property type="match status" value="1"/>
</dbReference>
<dbReference type="Gene3D" id="3.30.565.10">
    <property type="entry name" value="Histidine kinase-like ATPase, C-terminal domain"/>
    <property type="match status" value="1"/>
</dbReference>
<dbReference type="InterPro" id="IPR003594">
    <property type="entry name" value="HATPase_dom"/>
</dbReference>
<sequence length="128" mass="13805">MGALTVLATLTLPGTARSLEYARRFVEDMLGSEHPALDSALICTNEIATNAVRHTRSGEGGHFTVIVAEDGSTVQITVVDDGTQGLPIVKLADPLDETGRGMFLVEMLSDEWNVESEGNATRVWFRVS</sequence>
<dbReference type="Pfam" id="PF13581">
    <property type="entry name" value="HATPase_c_2"/>
    <property type="match status" value="1"/>
</dbReference>